<reference evidence="18 19" key="1">
    <citation type="submission" date="2025-04" db="UniProtKB">
        <authorList>
            <consortium name="RefSeq"/>
        </authorList>
    </citation>
    <scope>IDENTIFICATION</scope>
</reference>
<feature type="compositionally biased region" description="Low complexity" evidence="14">
    <location>
        <begin position="969"/>
        <end position="993"/>
    </location>
</feature>
<dbReference type="CTD" id="9656"/>
<dbReference type="RefSeq" id="XP_029327410.1">
    <property type="nucleotide sequence ID" value="XM_029471550.1"/>
</dbReference>
<feature type="region of interest" description="Disordered" evidence="14">
    <location>
        <begin position="713"/>
        <end position="755"/>
    </location>
</feature>
<feature type="region of interest" description="Disordered" evidence="14">
    <location>
        <begin position="1"/>
        <end position="23"/>
    </location>
</feature>
<evidence type="ECO:0000259" key="15">
    <source>
        <dbReference type="PROSITE" id="PS50006"/>
    </source>
</evidence>
<evidence type="ECO:0000313" key="21">
    <source>
        <dbReference type="RefSeq" id="XP_029327413.1"/>
    </source>
</evidence>
<keyword evidence="7" id="KW-0677">Repeat</keyword>
<feature type="domain" description="FHA" evidence="15">
    <location>
        <begin position="54"/>
        <end position="100"/>
    </location>
</feature>
<feature type="domain" description="BRCT" evidence="16">
    <location>
        <begin position="1514"/>
        <end position="1592"/>
    </location>
</feature>
<evidence type="ECO:0000256" key="2">
    <source>
        <dbReference type="ARBA" id="ARBA00004286"/>
    </source>
</evidence>
<dbReference type="PANTHER" id="PTHR23196">
    <property type="entry name" value="PAX TRANSCRIPTION ACTIVATION DOMAIN INTERACTING PROTEIN"/>
    <property type="match status" value="1"/>
</dbReference>
<evidence type="ECO:0000256" key="5">
    <source>
        <dbReference type="ARBA" id="ARBA00022499"/>
    </source>
</evidence>
<sequence>MESTQVIDWDAEEEEETELSSGSLGYSVEPIGQLRLFSGTHGPERDFPLYLGKNVVGRSPDCSVALPFPSISKQHAVIEISAWNKAPILQDCGSLNGTQIVKPPRVLPPGVSHRLRDQELILFADFPCQYHRLDVPPPLVPRSLLTIEKTPRIRIGSQNSRVLLAEDSEEEGDFPSGRCVANGPRNTASPSATVVPESDEEVSSPAPSVPGPSSPFGLGSDTDEEQGQQPGVEESSLADSSGAAGEAEQPGANGMTAGIQAQPTEHKLKDTKVKKEAGRAGVSDGSVLEKSPTLGEDSDTEVDEEHKPGFVDSETDVEEERIPVTPSVAPVKKKQVLLAVGIGDPGAPGVAHLQDSLAGSGTDVEDKTALDVPLERNHTPMVINSDTDEEEEEEVSAALTLAHLKERGIALWSRDPGAEEVKSQPQVLVERSQSASGRDSDTDVEEESSGQKRKIVPDSPMDVDEALTVTQPESQPPRRPNDADEYMDMSSPDSHLVVNQASFAVVGKTRAQVEEEVPGPSVILGEKHQVPLEGAQPPEEAWETAVQEGSSSPEAAASVRPSQQPVAEDAGTECATAFSEQESTLEVGAQSGSPAAPVEQVVIYTDTSGNPTLPQREGAQTPTGREREAHVGRTKHAKECCDEPEDVCLPATQCFVEGESQHPEAVQSLENEPTQLFPCTLPQEPGPSHLSPPTPGADTLDVPWEVLATQPFCLREQSETSEPQLIDTHEAHGSRPSLPREPPGHQHLVHTSPVHTELLRIEGREIQTVEKAMGIPKEMADRMTPEREPLEREIRGRTENSERDVIGEELIQGTEDREPKVLARDSHRKEADKDLEGNRESLEVEIEMSKDSQKRERKVEKPEPKREWEPADLEVTPDRGVTEEGSHDQKGQIASLTLKPGVGVKDLEGLASAPIISGSRADGGKGDPLSPGRQQRGRLSCQTTPAGKASRGDPEPPDHCLFSSVPEASTQSLLPSQSQKQSTTQPLLSTSSSEIPLPESLHTKPNVRPRRSSRMTPSPHSSAALKPYTTCPTNQPAASRPTSRPTRGRANRSSTRTPELTVPADPELQPSTSTAQPVIPKLTSQVTEGRVHSSVKMPEPVLTGPEIQSPTSTEQSVTPDLKPRATRGRQSKSLNKTPEPLISTGPELQPPTSIEQPVIPKPTSRVTRGRPRKTSVRTPESVVSTGPELQPLTSIEQPVIPEPRATRGRPSKSSIKTPEPVVPTGPELQPLTSAKQPVTPNLTSRASRGRSSKSTRTPEPIVQTGPEFHPSTSTEQPDTHEPSSQGRTRRSSVRTPESSVPTTPELQPFTSKKQPTPKPTALVTRGRTYKPSTEDCESVGPVAPDFEPSTSIDHLVTPKVTGQSLTQSSPLSASPVSSTPDLKPPVPIAQPVTPEPIPQANHQRKRRATGKQGSRTVPMGHKSYSALSEPEPQSSASQSSGASEADSPRQKRPRRQASQKTIVIKEEPVETEVKEEPQETAIPTPEKRKRDHAEEESQGKPTRSRRTKPNQETAPKVLFTGVVDSRGERAVLALGGSLASSVNEASHLVTDRIRRTVKFLCALGKGIPILSLNWLYQSRKAGCFLPPDDYLVTDPEQEKNFSFSLRDSLCRARERRLLEDYEIHVTPGVQPPPPQMGEIISCCGGTFLPNMPHSYKLHRVIITCTEDLPRCAIPSRLGLPLLSPEFLLTGVLKQEATPEAFVFSNLEMSST</sequence>
<dbReference type="CDD" id="cd22665">
    <property type="entry name" value="FHA_MDC1"/>
    <property type="match status" value="1"/>
</dbReference>
<evidence type="ECO:0000313" key="22">
    <source>
        <dbReference type="RefSeq" id="XP_029327414.1"/>
    </source>
</evidence>
<feature type="compositionally biased region" description="Polar residues" evidence="14">
    <location>
        <begin position="1106"/>
        <end position="1118"/>
    </location>
</feature>
<evidence type="ECO:0000259" key="16">
    <source>
        <dbReference type="PROSITE" id="PS50172"/>
    </source>
</evidence>
<gene>
    <name evidence="18 19 20 21 22" type="primary">Mdc1</name>
</gene>
<dbReference type="SUPFAM" id="SSF49879">
    <property type="entry name" value="SMAD/FHA domain"/>
    <property type="match status" value="1"/>
</dbReference>
<keyword evidence="17" id="KW-1185">Reference proteome</keyword>
<feature type="compositionally biased region" description="Basic and acidic residues" evidence="14">
    <location>
        <begin position="778"/>
        <end position="806"/>
    </location>
</feature>
<feature type="compositionally biased region" description="Polar residues" evidence="14">
    <location>
        <begin position="605"/>
        <end position="623"/>
    </location>
</feature>
<feature type="region of interest" description="Disordered" evidence="14">
    <location>
        <begin position="413"/>
        <end position="494"/>
    </location>
</feature>
<organism evidence="17 19">
    <name type="scientific">Mus caroli</name>
    <name type="common">Ryukyu mouse</name>
    <name type="synonym">Ricefield mouse</name>
    <dbReference type="NCBI Taxonomy" id="10089"/>
    <lineage>
        <taxon>Eukaryota</taxon>
        <taxon>Metazoa</taxon>
        <taxon>Chordata</taxon>
        <taxon>Craniata</taxon>
        <taxon>Vertebrata</taxon>
        <taxon>Euteleostomi</taxon>
        <taxon>Mammalia</taxon>
        <taxon>Eutheria</taxon>
        <taxon>Euarchontoglires</taxon>
        <taxon>Glires</taxon>
        <taxon>Rodentia</taxon>
        <taxon>Myomorpha</taxon>
        <taxon>Muroidea</taxon>
        <taxon>Muridae</taxon>
        <taxon>Murinae</taxon>
        <taxon>Mus</taxon>
        <taxon>Mus</taxon>
    </lineage>
</organism>
<feature type="compositionally biased region" description="Basic and acidic residues" evidence="14">
    <location>
        <begin position="876"/>
        <end position="890"/>
    </location>
</feature>
<dbReference type="Pfam" id="PF16770">
    <property type="entry name" value="RTT107_BRCT_5"/>
    <property type="match status" value="1"/>
</dbReference>
<feature type="compositionally biased region" description="Pro residues" evidence="14">
    <location>
        <begin position="1382"/>
        <end position="1397"/>
    </location>
</feature>
<evidence type="ECO:0000313" key="18">
    <source>
        <dbReference type="RefSeq" id="XP_029327410.1"/>
    </source>
</evidence>
<dbReference type="SMART" id="SM00292">
    <property type="entry name" value="BRCT"/>
    <property type="match status" value="2"/>
</dbReference>
<feature type="compositionally biased region" description="Basic and acidic residues" evidence="14">
    <location>
        <begin position="264"/>
        <end position="278"/>
    </location>
</feature>
<accession>A0A6P7QP06</accession>
<dbReference type="CDD" id="cd18441">
    <property type="entry name" value="BRCT_MDC1_rpt2"/>
    <property type="match status" value="1"/>
</dbReference>
<dbReference type="RefSeq" id="XP_029327414.1">
    <property type="nucleotide sequence ID" value="XM_029471554.1"/>
</dbReference>
<feature type="compositionally biased region" description="Basic and acidic residues" evidence="14">
    <location>
        <begin position="814"/>
        <end position="869"/>
    </location>
</feature>
<feature type="region of interest" description="Disordered" evidence="14">
    <location>
        <begin position="770"/>
        <end position="900"/>
    </location>
</feature>
<proteinExistence type="predicted"/>
<evidence type="ECO:0000256" key="3">
    <source>
        <dbReference type="ARBA" id="ARBA00015014"/>
    </source>
</evidence>
<keyword evidence="10" id="KW-0007">Acetylation</keyword>
<evidence type="ECO:0000256" key="4">
    <source>
        <dbReference type="ARBA" id="ARBA00022454"/>
    </source>
</evidence>
<keyword evidence="11" id="KW-0234">DNA repair</keyword>
<keyword evidence="8" id="KW-0227">DNA damage</keyword>
<evidence type="ECO:0000256" key="8">
    <source>
        <dbReference type="ARBA" id="ARBA00022763"/>
    </source>
</evidence>
<evidence type="ECO:0000313" key="20">
    <source>
        <dbReference type="RefSeq" id="XP_029327412.1"/>
    </source>
</evidence>
<dbReference type="GO" id="GO:0006281">
    <property type="term" value="P:DNA repair"/>
    <property type="evidence" value="ECO:0007669"/>
    <property type="project" value="UniProtKB-KW"/>
</dbReference>
<dbReference type="Gene3D" id="2.60.200.20">
    <property type="match status" value="1"/>
</dbReference>
<dbReference type="PROSITE" id="PS50172">
    <property type="entry name" value="BRCT"/>
    <property type="match status" value="1"/>
</dbReference>
<dbReference type="PANTHER" id="PTHR23196:SF34">
    <property type="entry name" value="MEDIATOR OF DNA DAMAGE CHECKPOINT PROTEIN 1"/>
    <property type="match status" value="1"/>
</dbReference>
<dbReference type="InterPro" id="IPR008984">
    <property type="entry name" value="SMAD_FHA_dom_sf"/>
</dbReference>
<evidence type="ECO:0000313" key="19">
    <source>
        <dbReference type="RefSeq" id="XP_029327411.1"/>
    </source>
</evidence>
<feature type="compositionally biased region" description="Polar residues" evidence="14">
    <location>
        <begin position="1230"/>
        <end position="1246"/>
    </location>
</feature>
<dbReference type="RefSeq" id="XP_029327412.1">
    <property type="nucleotide sequence ID" value="XM_029471552.1"/>
</dbReference>
<feature type="compositionally biased region" description="Acidic residues" evidence="14">
    <location>
        <begin position="9"/>
        <end position="18"/>
    </location>
</feature>
<name>A0A6P7QP06_MUSCR</name>
<evidence type="ECO:0000256" key="14">
    <source>
        <dbReference type="SAM" id="MobiDB-lite"/>
    </source>
</evidence>
<feature type="compositionally biased region" description="Basic and acidic residues" evidence="14">
    <location>
        <begin position="624"/>
        <end position="639"/>
    </location>
</feature>
<keyword evidence="13" id="KW-0131">Cell cycle</keyword>
<dbReference type="InterPro" id="IPR000253">
    <property type="entry name" value="FHA_dom"/>
</dbReference>
<dbReference type="InterPro" id="IPR001357">
    <property type="entry name" value="BRCT_dom"/>
</dbReference>
<evidence type="ECO:0000256" key="1">
    <source>
        <dbReference type="ARBA" id="ARBA00004123"/>
    </source>
</evidence>
<feature type="region of interest" description="Disordered" evidence="14">
    <location>
        <begin position="166"/>
        <end position="326"/>
    </location>
</feature>
<keyword evidence="4" id="KW-0158">Chromosome</keyword>
<dbReference type="CDD" id="cd17744">
    <property type="entry name" value="BRCT_MDC1_rpt1"/>
    <property type="match status" value="1"/>
</dbReference>
<feature type="compositionally biased region" description="Low complexity" evidence="14">
    <location>
        <begin position="1368"/>
        <end position="1380"/>
    </location>
</feature>
<feature type="compositionally biased region" description="Basic and acidic residues" evidence="14">
    <location>
        <begin position="1485"/>
        <end position="1498"/>
    </location>
</feature>
<evidence type="ECO:0000256" key="10">
    <source>
        <dbReference type="ARBA" id="ARBA00022990"/>
    </source>
</evidence>
<dbReference type="Gene3D" id="3.40.50.10190">
    <property type="entry name" value="BRCT domain"/>
    <property type="match status" value="2"/>
</dbReference>
<dbReference type="GO" id="GO:0005694">
    <property type="term" value="C:chromosome"/>
    <property type="evidence" value="ECO:0007669"/>
    <property type="project" value="UniProtKB-SubCell"/>
</dbReference>
<keyword evidence="9" id="KW-0832">Ubl conjugation</keyword>
<feature type="region of interest" description="Disordered" evidence="14">
    <location>
        <begin position="351"/>
        <end position="396"/>
    </location>
</feature>
<feature type="compositionally biased region" description="Low complexity" evidence="14">
    <location>
        <begin position="1425"/>
        <end position="1445"/>
    </location>
</feature>
<dbReference type="SUPFAM" id="SSF52113">
    <property type="entry name" value="BRCT domain"/>
    <property type="match status" value="1"/>
</dbReference>
<dbReference type="GO" id="GO:0005634">
    <property type="term" value="C:nucleus"/>
    <property type="evidence" value="ECO:0007669"/>
    <property type="project" value="UniProtKB-SubCell"/>
</dbReference>
<dbReference type="SMART" id="SM00240">
    <property type="entry name" value="FHA"/>
    <property type="match status" value="1"/>
</dbReference>
<evidence type="ECO:0000256" key="12">
    <source>
        <dbReference type="ARBA" id="ARBA00023242"/>
    </source>
</evidence>
<dbReference type="Pfam" id="PF00498">
    <property type="entry name" value="FHA"/>
    <property type="match status" value="1"/>
</dbReference>
<feature type="region of interest" description="Disordered" evidence="14">
    <location>
        <begin position="914"/>
        <end position="1515"/>
    </location>
</feature>
<evidence type="ECO:0000256" key="9">
    <source>
        <dbReference type="ARBA" id="ARBA00022843"/>
    </source>
</evidence>
<keyword evidence="5" id="KW-1017">Isopeptide bond</keyword>
<protein>
    <recommendedName>
        <fullName evidence="3">Mediator of DNA damage checkpoint protein 1</fullName>
    </recommendedName>
</protein>
<evidence type="ECO:0000256" key="13">
    <source>
        <dbReference type="ARBA" id="ARBA00023306"/>
    </source>
</evidence>
<keyword evidence="12" id="KW-0539">Nucleus</keyword>
<feature type="compositionally biased region" description="Basic and acidic residues" evidence="14">
    <location>
        <begin position="1463"/>
        <end position="1477"/>
    </location>
</feature>
<feature type="region of interest" description="Disordered" evidence="14">
    <location>
        <begin position="517"/>
        <end position="639"/>
    </location>
</feature>
<feature type="compositionally biased region" description="Polar residues" evidence="14">
    <location>
        <begin position="423"/>
        <end position="437"/>
    </location>
</feature>
<evidence type="ECO:0000256" key="11">
    <source>
        <dbReference type="ARBA" id="ARBA00023204"/>
    </source>
</evidence>
<feature type="compositionally biased region" description="Acidic residues" evidence="14">
    <location>
        <begin position="386"/>
        <end position="395"/>
    </location>
</feature>
<evidence type="ECO:0000256" key="6">
    <source>
        <dbReference type="ARBA" id="ARBA00022553"/>
    </source>
</evidence>
<feature type="region of interest" description="Disordered" evidence="14">
    <location>
        <begin position="659"/>
        <end position="700"/>
    </location>
</feature>
<evidence type="ECO:0000313" key="17">
    <source>
        <dbReference type="Proteomes" id="UP000515126"/>
    </source>
</evidence>
<dbReference type="RefSeq" id="XP_029327413.1">
    <property type="nucleotide sequence ID" value="XM_029471553.1"/>
</dbReference>
<dbReference type="InterPro" id="IPR051579">
    <property type="entry name" value="DDR_Transcriptional_Reg"/>
</dbReference>
<dbReference type="PROSITE" id="PS50006">
    <property type="entry name" value="FHA_DOMAIN"/>
    <property type="match status" value="1"/>
</dbReference>
<dbReference type="GeneID" id="110283925"/>
<feature type="compositionally biased region" description="Basic and acidic residues" evidence="14">
    <location>
        <begin position="364"/>
        <end position="378"/>
    </location>
</feature>
<comment type="subcellular location">
    <subcellularLocation>
        <location evidence="2">Chromosome</location>
    </subcellularLocation>
    <subcellularLocation>
        <location evidence="1">Nucleus</location>
    </subcellularLocation>
</comment>
<feature type="compositionally biased region" description="Polar residues" evidence="14">
    <location>
        <begin position="1270"/>
        <end position="1286"/>
    </location>
</feature>
<evidence type="ECO:0000256" key="7">
    <source>
        <dbReference type="ARBA" id="ARBA00022737"/>
    </source>
</evidence>
<dbReference type="Proteomes" id="UP000515126">
    <property type="component" value="Chromosome 17"/>
</dbReference>
<keyword evidence="6" id="KW-0597">Phosphoprotein</keyword>
<feature type="compositionally biased region" description="Polar residues" evidence="14">
    <location>
        <begin position="1030"/>
        <end position="1058"/>
    </location>
</feature>
<dbReference type="Pfam" id="PF16589">
    <property type="entry name" value="BRCT_2"/>
    <property type="match status" value="1"/>
</dbReference>
<feature type="compositionally biased region" description="Polar residues" evidence="14">
    <location>
        <begin position="1069"/>
        <end position="1087"/>
    </location>
</feature>
<dbReference type="InterPro" id="IPR036420">
    <property type="entry name" value="BRCT_dom_sf"/>
</dbReference>
<feature type="compositionally biased region" description="Polar residues" evidence="14">
    <location>
        <begin position="1293"/>
        <end position="1314"/>
    </location>
</feature>
<dbReference type="RefSeq" id="XP_029327411.1">
    <property type="nucleotide sequence ID" value="XM_029471551.1"/>
</dbReference>